<dbReference type="CDD" id="cd16018">
    <property type="entry name" value="Enpp"/>
    <property type="match status" value="1"/>
</dbReference>
<dbReference type="EMBL" id="CAJFCJ010000018">
    <property type="protein sequence ID" value="CAD5122648.1"/>
    <property type="molecule type" value="Genomic_DNA"/>
</dbReference>
<name>A0A7I8W282_9ANNE</name>
<accession>A0A7I8W282</accession>
<evidence type="ECO:0000256" key="16">
    <source>
        <dbReference type="ARBA" id="ARBA00023180"/>
    </source>
</evidence>
<sequence length="360" mass="41459">MAFKENRPKKLLLILLDGVRWDYEKKFNMKSLQRIREIGFSVDMLQPCYPSMSAPNYYSATTGKHPGNHGLINNTMFEEEKNIEFRAFVNPPDPICLDEMWWSEAEPLWISATKSSLRVHMYRWFGSTVARNDVVPVLSSEYIDGYPICHMQNDLLKALDLFVNDSSDFIGFYVGATDDAGHFHGVESEITEKTCRIVDENLLELLDILDTKKNKYDNLLKDEVNVVIFSDHGMTQLNSEKTVNIYQILSKIEHLNVHKREDIPERFHYGQHPRVGDIFAYTDLPYVFYNPEKKLNGNHGFDNAEKDMQGIFYAFGPDIIENGKTTKASMVDIYPLLCQLLKIKIFDCDSESEALLAALK</sequence>
<evidence type="ECO:0000256" key="9">
    <source>
        <dbReference type="ARBA" id="ARBA00022729"/>
    </source>
</evidence>
<keyword evidence="13" id="KW-0443">Lipid metabolism</keyword>
<evidence type="ECO:0000256" key="25">
    <source>
        <dbReference type="ARBA" id="ARBA00047600"/>
    </source>
</evidence>
<keyword evidence="16" id="KW-0325">Glycoprotein</keyword>
<comment type="catalytic activity">
    <reaction evidence="21">
        <text>1-dodecanoyl-sn-glycero-3-phosphocholine + H2O = 1-dodecanoyl-sn-glycerol + phosphocholine + H(+)</text>
        <dbReference type="Rhea" id="RHEA:41127"/>
        <dbReference type="ChEBI" id="CHEBI:15377"/>
        <dbReference type="ChEBI" id="CHEBI:15378"/>
        <dbReference type="ChEBI" id="CHEBI:74966"/>
        <dbReference type="ChEBI" id="CHEBI:75529"/>
        <dbReference type="ChEBI" id="CHEBI:295975"/>
    </reaction>
    <physiologicalReaction direction="left-to-right" evidence="21">
        <dbReference type="Rhea" id="RHEA:41128"/>
    </physiologicalReaction>
</comment>
<dbReference type="InterPro" id="IPR017850">
    <property type="entry name" value="Alkaline_phosphatase_core_sf"/>
</dbReference>
<evidence type="ECO:0000256" key="31">
    <source>
        <dbReference type="ARBA" id="ARBA00049320"/>
    </source>
</evidence>
<dbReference type="PANTHER" id="PTHR10151:SF66">
    <property type="entry name" value="GLYCEROPHOSPHOCHOLINE CHOLINEPHOSPHODIESTERASE ENPP6"/>
    <property type="match status" value="1"/>
</dbReference>
<dbReference type="Proteomes" id="UP000549394">
    <property type="component" value="Unassembled WGS sequence"/>
</dbReference>
<organism evidence="32 33">
    <name type="scientific">Dimorphilus gyrociliatus</name>
    <dbReference type="NCBI Taxonomy" id="2664684"/>
    <lineage>
        <taxon>Eukaryota</taxon>
        <taxon>Metazoa</taxon>
        <taxon>Spiralia</taxon>
        <taxon>Lophotrochozoa</taxon>
        <taxon>Annelida</taxon>
        <taxon>Polychaeta</taxon>
        <taxon>Polychaeta incertae sedis</taxon>
        <taxon>Dinophilidae</taxon>
        <taxon>Dimorphilus</taxon>
    </lineage>
</organism>
<evidence type="ECO:0000256" key="22">
    <source>
        <dbReference type="ARBA" id="ARBA00047322"/>
    </source>
</evidence>
<dbReference type="Pfam" id="PF01663">
    <property type="entry name" value="Phosphodiest"/>
    <property type="match status" value="2"/>
</dbReference>
<dbReference type="InterPro" id="IPR002591">
    <property type="entry name" value="Phosphodiest/P_Trfase"/>
</dbReference>
<evidence type="ECO:0000256" key="4">
    <source>
        <dbReference type="ARBA" id="ARBA00012318"/>
    </source>
</evidence>
<protein>
    <recommendedName>
        <fullName evidence="4">glycerophosphocholine cholinephosphodiesterase</fullName>
        <ecNumber evidence="4">3.1.4.38</ecNumber>
    </recommendedName>
    <alternativeName>
        <fullName evidence="19">Choline-specific glycerophosphodiester phosphodiesterase</fullName>
    </alternativeName>
    <alternativeName>
        <fullName evidence="18">Ectonucleotide pyrophosphatase/phosphodiesterase family member 6</fullName>
    </alternativeName>
</protein>
<evidence type="ECO:0000313" key="32">
    <source>
        <dbReference type="EMBL" id="CAD5122648.1"/>
    </source>
</evidence>
<evidence type="ECO:0000256" key="12">
    <source>
        <dbReference type="ARBA" id="ARBA00022963"/>
    </source>
</evidence>
<evidence type="ECO:0000256" key="29">
    <source>
        <dbReference type="ARBA" id="ARBA00048703"/>
    </source>
</evidence>
<keyword evidence="12" id="KW-0442">Lipid degradation</keyword>
<comment type="similarity">
    <text evidence="3">Belongs to the nucleotide pyrophosphatase/phosphodiesterase family.</text>
</comment>
<keyword evidence="33" id="KW-1185">Reference proteome</keyword>
<evidence type="ECO:0000256" key="19">
    <source>
        <dbReference type="ARBA" id="ARBA00032556"/>
    </source>
</evidence>
<evidence type="ECO:0000256" key="6">
    <source>
        <dbReference type="ARBA" id="ARBA00022553"/>
    </source>
</evidence>
<evidence type="ECO:0000256" key="21">
    <source>
        <dbReference type="ARBA" id="ARBA00047290"/>
    </source>
</evidence>
<keyword evidence="11" id="KW-0862">Zinc</keyword>
<comment type="catalytic activity">
    <reaction evidence="29">
        <text>sn-glycerol 3-phosphocholine + H2O = phosphocholine + glycerol + H(+)</text>
        <dbReference type="Rhea" id="RHEA:19545"/>
        <dbReference type="ChEBI" id="CHEBI:15377"/>
        <dbReference type="ChEBI" id="CHEBI:15378"/>
        <dbReference type="ChEBI" id="CHEBI:16870"/>
        <dbReference type="ChEBI" id="CHEBI:17754"/>
        <dbReference type="ChEBI" id="CHEBI:295975"/>
        <dbReference type="EC" id="3.1.4.38"/>
    </reaction>
    <physiologicalReaction direction="left-to-right" evidence="29">
        <dbReference type="Rhea" id="RHEA:19546"/>
    </physiologicalReaction>
</comment>
<comment type="catalytic activity">
    <reaction evidence="22">
        <text>1-(9Z-octadecenoyl)-sn-glycero-3-phosphocholine + H2O = 1-(9Z-octadecenoyl)-sn-glycerol + phosphocholine + H(+)</text>
        <dbReference type="Rhea" id="RHEA:41091"/>
        <dbReference type="ChEBI" id="CHEBI:15377"/>
        <dbReference type="ChEBI" id="CHEBI:15378"/>
        <dbReference type="ChEBI" id="CHEBI:28610"/>
        <dbReference type="ChEBI" id="CHEBI:75757"/>
        <dbReference type="ChEBI" id="CHEBI:295975"/>
    </reaction>
    <physiologicalReaction direction="left-to-right" evidence="22">
        <dbReference type="Rhea" id="RHEA:41092"/>
    </physiologicalReaction>
</comment>
<evidence type="ECO:0000256" key="3">
    <source>
        <dbReference type="ARBA" id="ARBA00010594"/>
    </source>
</evidence>
<evidence type="ECO:0000256" key="24">
    <source>
        <dbReference type="ARBA" id="ARBA00047494"/>
    </source>
</evidence>
<evidence type="ECO:0000256" key="14">
    <source>
        <dbReference type="ARBA" id="ARBA00023136"/>
    </source>
</evidence>
<evidence type="ECO:0000256" key="20">
    <source>
        <dbReference type="ARBA" id="ARBA00046203"/>
    </source>
</evidence>
<keyword evidence="7" id="KW-0336">GPI-anchor</keyword>
<evidence type="ECO:0000256" key="23">
    <source>
        <dbReference type="ARBA" id="ARBA00047482"/>
    </source>
</evidence>
<comment type="catalytic activity">
    <reaction evidence="24">
        <text>a 1-O-alkyl-sn-glycero-3-phosphocholine + H2O = a 1-O-alkyl-sn-glycerol + phosphocholine + H(+)</text>
        <dbReference type="Rhea" id="RHEA:36083"/>
        <dbReference type="ChEBI" id="CHEBI:15377"/>
        <dbReference type="ChEBI" id="CHEBI:15378"/>
        <dbReference type="ChEBI" id="CHEBI:15850"/>
        <dbReference type="ChEBI" id="CHEBI:30909"/>
        <dbReference type="ChEBI" id="CHEBI:295975"/>
    </reaction>
    <physiologicalReaction direction="left-to-right" evidence="24">
        <dbReference type="Rhea" id="RHEA:36084"/>
    </physiologicalReaction>
</comment>
<evidence type="ECO:0000256" key="2">
    <source>
        <dbReference type="ARBA" id="ARBA00004609"/>
    </source>
</evidence>
<dbReference type="AlphaFoldDB" id="A0A7I8W282"/>
<keyword evidence="14" id="KW-0472">Membrane</keyword>
<comment type="caution">
    <text evidence="32">The sequence shown here is derived from an EMBL/GenBank/DDBJ whole genome shotgun (WGS) entry which is preliminary data.</text>
</comment>
<keyword evidence="10" id="KW-0378">Hydrolase</keyword>
<comment type="catalytic activity">
    <reaction evidence="30">
        <text>1-(9Z,12Z)-octadecadienoyl-sn-glycero-3-phosphocholine + H2O = 1-(9Z,12Z-octadecadienoyl)-sn-glycerol + phosphocholine + H(+)</text>
        <dbReference type="Rhea" id="RHEA:41115"/>
        <dbReference type="ChEBI" id="CHEBI:15377"/>
        <dbReference type="ChEBI" id="CHEBI:15378"/>
        <dbReference type="ChEBI" id="CHEBI:28733"/>
        <dbReference type="ChEBI" id="CHEBI:75561"/>
        <dbReference type="ChEBI" id="CHEBI:295975"/>
    </reaction>
    <physiologicalReaction direction="left-to-right" evidence="30">
        <dbReference type="Rhea" id="RHEA:41116"/>
    </physiologicalReaction>
</comment>
<keyword evidence="6" id="KW-0597">Phosphoprotein</keyword>
<comment type="catalytic activity">
    <reaction evidence="23">
        <text>glycero-2-phosphocholine + H2O = phosphocholine + glycerol + H(+)</text>
        <dbReference type="Rhea" id="RHEA:61684"/>
        <dbReference type="ChEBI" id="CHEBI:15377"/>
        <dbReference type="ChEBI" id="CHEBI:15378"/>
        <dbReference type="ChEBI" id="CHEBI:17754"/>
        <dbReference type="ChEBI" id="CHEBI:144950"/>
        <dbReference type="ChEBI" id="CHEBI:295975"/>
    </reaction>
    <physiologicalReaction direction="left-to-right" evidence="23">
        <dbReference type="Rhea" id="RHEA:61685"/>
    </physiologicalReaction>
</comment>
<keyword evidence="9" id="KW-0732">Signal</keyword>
<keyword evidence="8" id="KW-0479">Metal-binding</keyword>
<evidence type="ECO:0000256" key="30">
    <source>
        <dbReference type="ARBA" id="ARBA00049092"/>
    </source>
</evidence>
<evidence type="ECO:0000256" key="28">
    <source>
        <dbReference type="ARBA" id="ARBA00048234"/>
    </source>
</evidence>
<evidence type="ECO:0000256" key="18">
    <source>
        <dbReference type="ARBA" id="ARBA00031167"/>
    </source>
</evidence>
<evidence type="ECO:0000256" key="11">
    <source>
        <dbReference type="ARBA" id="ARBA00022833"/>
    </source>
</evidence>
<comment type="catalytic activity">
    <reaction evidence="28">
        <text>sphing-4-enine-phosphocholine + H2O = sphing-4-enine + phosphocholine + H(+)</text>
        <dbReference type="Rhea" id="RHEA:41095"/>
        <dbReference type="ChEBI" id="CHEBI:15377"/>
        <dbReference type="ChEBI" id="CHEBI:15378"/>
        <dbReference type="ChEBI" id="CHEBI:57756"/>
        <dbReference type="ChEBI" id="CHEBI:58906"/>
        <dbReference type="ChEBI" id="CHEBI:295975"/>
    </reaction>
    <physiologicalReaction direction="left-to-right" evidence="28">
        <dbReference type="Rhea" id="RHEA:41096"/>
    </physiologicalReaction>
</comment>
<evidence type="ECO:0000256" key="26">
    <source>
        <dbReference type="ARBA" id="ARBA00047779"/>
    </source>
</evidence>
<dbReference type="SUPFAM" id="SSF53649">
    <property type="entry name" value="Alkaline phosphatase-like"/>
    <property type="match status" value="1"/>
</dbReference>
<comment type="catalytic activity">
    <reaction evidence="31">
        <text>1-(5Z,8Z,11Z,14Z-eicosatetraenoyl)-sn-glycero-3-phosphocholine + H2O = 1-(5Z,8Z,11Z,14Z-eicosatetraenoyl)-sn-glycerol + phosphocholine + H(+)</text>
        <dbReference type="Rhea" id="RHEA:41003"/>
        <dbReference type="ChEBI" id="CHEBI:15377"/>
        <dbReference type="ChEBI" id="CHEBI:15378"/>
        <dbReference type="ChEBI" id="CHEBI:34071"/>
        <dbReference type="ChEBI" id="CHEBI:74344"/>
        <dbReference type="ChEBI" id="CHEBI:295975"/>
    </reaction>
    <physiologicalReaction direction="left-to-right" evidence="31">
        <dbReference type="Rhea" id="RHEA:41004"/>
    </physiologicalReaction>
</comment>
<evidence type="ECO:0000256" key="7">
    <source>
        <dbReference type="ARBA" id="ARBA00022622"/>
    </source>
</evidence>
<dbReference type="Gene3D" id="3.40.720.10">
    <property type="entry name" value="Alkaline Phosphatase, subunit A"/>
    <property type="match status" value="1"/>
</dbReference>
<proteinExistence type="inferred from homology"/>
<evidence type="ECO:0000256" key="5">
    <source>
        <dbReference type="ARBA" id="ARBA00022475"/>
    </source>
</evidence>
<evidence type="ECO:0000256" key="8">
    <source>
        <dbReference type="ARBA" id="ARBA00022723"/>
    </source>
</evidence>
<comment type="cofactor">
    <cofactor evidence="1">
        <name>Zn(2+)</name>
        <dbReference type="ChEBI" id="CHEBI:29105"/>
    </cofactor>
</comment>
<evidence type="ECO:0000256" key="10">
    <source>
        <dbReference type="ARBA" id="ARBA00022801"/>
    </source>
</evidence>
<comment type="function">
    <text evidence="20">Choline-specific glycerophosphodiesterase that hydrolyzes glycerophosphocholine (GPC) and lysophosphatidylcholine (LPC) and contributes to supplying choline to the cells. Has a preference for LPC with short (12:0 and 14:0) or polyunsaturated (18:2 and 20:4) fatty acids. In vitro, hydrolyzes only choline-containing lysophospholipids, such as sphingosylphosphorylcholine (SPC), platelet-activating factor (PAF) and lysoPAF, but not other lysophospholipids.</text>
</comment>
<reference evidence="32 33" key="1">
    <citation type="submission" date="2020-08" db="EMBL/GenBank/DDBJ databases">
        <authorList>
            <person name="Hejnol A."/>
        </authorList>
    </citation>
    <scope>NUCLEOTIDE SEQUENCE [LARGE SCALE GENOMIC DNA]</scope>
</reference>
<dbReference type="EC" id="3.1.4.38" evidence="4"/>
<comment type="catalytic activity">
    <reaction evidence="26">
        <text>1-tetradecanoyl-sn-glycero-3-phosphocholine + H2O = 1-tetradecanoyl-sn-glycerol + phosphocholine + H(+)</text>
        <dbReference type="Rhea" id="RHEA:40999"/>
        <dbReference type="ChEBI" id="CHEBI:15377"/>
        <dbReference type="ChEBI" id="CHEBI:15378"/>
        <dbReference type="ChEBI" id="CHEBI:64489"/>
        <dbReference type="ChEBI" id="CHEBI:75536"/>
        <dbReference type="ChEBI" id="CHEBI:295975"/>
    </reaction>
    <physiologicalReaction direction="left-to-right" evidence="26">
        <dbReference type="Rhea" id="RHEA:41000"/>
    </physiologicalReaction>
</comment>
<evidence type="ECO:0000256" key="1">
    <source>
        <dbReference type="ARBA" id="ARBA00001947"/>
    </source>
</evidence>
<keyword evidence="17" id="KW-0449">Lipoprotein</keyword>
<evidence type="ECO:0000256" key="27">
    <source>
        <dbReference type="ARBA" id="ARBA00048209"/>
    </source>
</evidence>
<comment type="catalytic activity">
    <reaction evidence="25">
        <text>a 1-acyl-sn-glycero-3-phosphocholine + H2O = a 1-acyl-sn-glycerol + phosphocholine + H(+)</text>
        <dbReference type="Rhea" id="RHEA:44720"/>
        <dbReference type="ChEBI" id="CHEBI:15377"/>
        <dbReference type="ChEBI" id="CHEBI:15378"/>
        <dbReference type="ChEBI" id="CHEBI:58168"/>
        <dbReference type="ChEBI" id="CHEBI:64683"/>
        <dbReference type="ChEBI" id="CHEBI:295975"/>
    </reaction>
    <physiologicalReaction direction="left-to-right" evidence="25">
        <dbReference type="Rhea" id="RHEA:44721"/>
    </physiologicalReaction>
</comment>
<evidence type="ECO:0000313" key="33">
    <source>
        <dbReference type="Proteomes" id="UP000549394"/>
    </source>
</evidence>
<evidence type="ECO:0000256" key="15">
    <source>
        <dbReference type="ARBA" id="ARBA00023157"/>
    </source>
</evidence>
<gene>
    <name evidence="32" type="ORF">DGYR_LOCUS10437</name>
</gene>
<comment type="catalytic activity">
    <reaction evidence="27">
        <text>1-hexadecanoyl-sn-glycero-3-phosphocholine + H2O = 1-hexadecanoyl-sn-glycerol + phosphocholine + H(+)</text>
        <dbReference type="Rhea" id="RHEA:41119"/>
        <dbReference type="ChEBI" id="CHEBI:15377"/>
        <dbReference type="ChEBI" id="CHEBI:15378"/>
        <dbReference type="ChEBI" id="CHEBI:72998"/>
        <dbReference type="ChEBI" id="CHEBI:75542"/>
        <dbReference type="ChEBI" id="CHEBI:295975"/>
    </reaction>
    <physiologicalReaction direction="left-to-right" evidence="27">
        <dbReference type="Rhea" id="RHEA:41120"/>
    </physiologicalReaction>
</comment>
<comment type="subcellular location">
    <subcellularLocation>
        <location evidence="2">Cell membrane</location>
        <topology evidence="2">Lipid-anchor</topology>
        <topology evidence="2">GPI-anchor</topology>
    </subcellularLocation>
</comment>
<keyword evidence="15" id="KW-1015">Disulfide bond</keyword>
<keyword evidence="5" id="KW-1003">Cell membrane</keyword>
<evidence type="ECO:0000256" key="13">
    <source>
        <dbReference type="ARBA" id="ARBA00023098"/>
    </source>
</evidence>
<dbReference type="PANTHER" id="PTHR10151">
    <property type="entry name" value="ECTONUCLEOTIDE PYROPHOSPHATASE/PHOSPHODIESTERASE"/>
    <property type="match status" value="1"/>
</dbReference>
<dbReference type="OrthoDB" id="415411at2759"/>
<evidence type="ECO:0000256" key="17">
    <source>
        <dbReference type="ARBA" id="ARBA00023288"/>
    </source>
</evidence>